<dbReference type="SUPFAM" id="SSF52172">
    <property type="entry name" value="CheY-like"/>
    <property type="match status" value="1"/>
</dbReference>
<evidence type="ECO:0000259" key="6">
    <source>
        <dbReference type="PROSITE" id="PS50043"/>
    </source>
</evidence>
<dbReference type="PROSITE" id="PS50110">
    <property type="entry name" value="RESPONSE_REGULATORY"/>
    <property type="match status" value="1"/>
</dbReference>
<dbReference type="InterPro" id="IPR011006">
    <property type="entry name" value="CheY-like_superfamily"/>
</dbReference>
<dbReference type="InterPro" id="IPR000792">
    <property type="entry name" value="Tscrpt_reg_LuxR_C"/>
</dbReference>
<accession>A0A4R1RH02</accession>
<feature type="domain" description="HTH luxR-type" evidence="6">
    <location>
        <begin position="155"/>
        <end position="220"/>
    </location>
</feature>
<dbReference type="CDD" id="cd06170">
    <property type="entry name" value="LuxR_C_like"/>
    <property type="match status" value="1"/>
</dbReference>
<feature type="modified residue" description="4-aspartylphosphate" evidence="5">
    <location>
        <position position="57"/>
    </location>
</feature>
<evidence type="ECO:0000256" key="4">
    <source>
        <dbReference type="ARBA" id="ARBA00023163"/>
    </source>
</evidence>
<dbReference type="InterPro" id="IPR039420">
    <property type="entry name" value="WalR-like"/>
</dbReference>
<dbReference type="Pfam" id="PF00072">
    <property type="entry name" value="Response_reg"/>
    <property type="match status" value="1"/>
</dbReference>
<evidence type="ECO:0000259" key="7">
    <source>
        <dbReference type="PROSITE" id="PS50110"/>
    </source>
</evidence>
<dbReference type="PROSITE" id="PS50043">
    <property type="entry name" value="HTH_LUXR_2"/>
    <property type="match status" value="1"/>
</dbReference>
<dbReference type="RefSeq" id="WP_132014999.1">
    <property type="nucleotide sequence ID" value="NZ_SLUN01000017.1"/>
</dbReference>
<dbReference type="GO" id="GO:0000160">
    <property type="term" value="P:phosphorelay signal transduction system"/>
    <property type="evidence" value="ECO:0007669"/>
    <property type="project" value="InterPro"/>
</dbReference>
<evidence type="ECO:0000313" key="9">
    <source>
        <dbReference type="Proteomes" id="UP000295008"/>
    </source>
</evidence>
<dbReference type="GO" id="GO:0003677">
    <property type="term" value="F:DNA binding"/>
    <property type="evidence" value="ECO:0007669"/>
    <property type="project" value="UniProtKB-KW"/>
</dbReference>
<evidence type="ECO:0000256" key="2">
    <source>
        <dbReference type="ARBA" id="ARBA00023015"/>
    </source>
</evidence>
<keyword evidence="2" id="KW-0805">Transcription regulation</keyword>
<dbReference type="InterPro" id="IPR016032">
    <property type="entry name" value="Sig_transdc_resp-reg_C-effctor"/>
</dbReference>
<evidence type="ECO:0000256" key="5">
    <source>
        <dbReference type="PROSITE-ProRule" id="PRU00169"/>
    </source>
</evidence>
<evidence type="ECO:0000256" key="3">
    <source>
        <dbReference type="ARBA" id="ARBA00023125"/>
    </source>
</evidence>
<keyword evidence="3" id="KW-0238">DNA-binding</keyword>
<dbReference type="SMART" id="SM00448">
    <property type="entry name" value="REC"/>
    <property type="match status" value="1"/>
</dbReference>
<evidence type="ECO:0000313" key="8">
    <source>
        <dbReference type="EMBL" id="TCL65325.1"/>
    </source>
</evidence>
<organism evidence="8 9">
    <name type="scientific">Hydrogenispora ethanolica</name>
    <dbReference type="NCBI Taxonomy" id="1082276"/>
    <lineage>
        <taxon>Bacteria</taxon>
        <taxon>Bacillati</taxon>
        <taxon>Bacillota</taxon>
        <taxon>Hydrogenispora</taxon>
    </lineage>
</organism>
<dbReference type="OrthoDB" id="9780153at2"/>
<dbReference type="PANTHER" id="PTHR43214:SF43">
    <property type="entry name" value="TWO-COMPONENT RESPONSE REGULATOR"/>
    <property type="match status" value="1"/>
</dbReference>
<keyword evidence="9" id="KW-1185">Reference proteome</keyword>
<sequence>MPKIRVLIVDDHNVVRDGLQTLIETRATDIEVAGTAVNGQEALELVARTGPDLVLMDLRLPELNGVEATRLIRQQHPRVKVLILTSYDEEKFVVEGMRAGASGYLLKDVSWVELEDAIRTVYRGGVLMTQEIARILVNQSGANPPKQAADISEEDRLSDAILSAKEKAVLKLVAQGLDNKAIAKQMFLSEGTVRNYVSHIYELIGVHDRAQAVVWAIRHRLVDDELA</sequence>
<dbReference type="GO" id="GO:0006355">
    <property type="term" value="P:regulation of DNA-templated transcription"/>
    <property type="evidence" value="ECO:0007669"/>
    <property type="project" value="InterPro"/>
</dbReference>
<dbReference type="InterPro" id="IPR058245">
    <property type="entry name" value="NreC/VraR/RcsB-like_REC"/>
</dbReference>
<dbReference type="Gene3D" id="3.40.50.2300">
    <property type="match status" value="1"/>
</dbReference>
<dbReference type="CDD" id="cd17535">
    <property type="entry name" value="REC_NarL-like"/>
    <property type="match status" value="1"/>
</dbReference>
<proteinExistence type="predicted"/>
<dbReference type="Proteomes" id="UP000295008">
    <property type="component" value="Unassembled WGS sequence"/>
</dbReference>
<dbReference type="Pfam" id="PF00196">
    <property type="entry name" value="GerE"/>
    <property type="match status" value="1"/>
</dbReference>
<dbReference type="PANTHER" id="PTHR43214">
    <property type="entry name" value="TWO-COMPONENT RESPONSE REGULATOR"/>
    <property type="match status" value="1"/>
</dbReference>
<feature type="domain" description="Response regulatory" evidence="7">
    <location>
        <begin position="5"/>
        <end position="122"/>
    </location>
</feature>
<dbReference type="PRINTS" id="PR00038">
    <property type="entry name" value="HTHLUXR"/>
</dbReference>
<dbReference type="SUPFAM" id="SSF46894">
    <property type="entry name" value="C-terminal effector domain of the bipartite response regulators"/>
    <property type="match status" value="1"/>
</dbReference>
<dbReference type="AlphaFoldDB" id="A0A4R1RH02"/>
<name>A0A4R1RH02_HYDET</name>
<dbReference type="InterPro" id="IPR001789">
    <property type="entry name" value="Sig_transdc_resp-reg_receiver"/>
</dbReference>
<dbReference type="SMART" id="SM00421">
    <property type="entry name" value="HTH_LUXR"/>
    <property type="match status" value="1"/>
</dbReference>
<keyword evidence="4" id="KW-0804">Transcription</keyword>
<protein>
    <submittedName>
        <fullName evidence="8">LuxR family two component transcriptional regulator</fullName>
    </submittedName>
</protein>
<gene>
    <name evidence="8" type="ORF">EDC14_101773</name>
</gene>
<keyword evidence="1 5" id="KW-0597">Phosphoprotein</keyword>
<comment type="caution">
    <text evidence="8">The sequence shown here is derived from an EMBL/GenBank/DDBJ whole genome shotgun (WGS) entry which is preliminary data.</text>
</comment>
<dbReference type="EMBL" id="SLUN01000017">
    <property type="protein sequence ID" value="TCL65325.1"/>
    <property type="molecule type" value="Genomic_DNA"/>
</dbReference>
<evidence type="ECO:0000256" key="1">
    <source>
        <dbReference type="ARBA" id="ARBA00022553"/>
    </source>
</evidence>
<reference evidence="8 9" key="1">
    <citation type="submission" date="2019-03" db="EMBL/GenBank/DDBJ databases">
        <title>Genomic Encyclopedia of Type Strains, Phase IV (KMG-IV): sequencing the most valuable type-strain genomes for metagenomic binning, comparative biology and taxonomic classification.</title>
        <authorList>
            <person name="Goeker M."/>
        </authorList>
    </citation>
    <scope>NUCLEOTIDE SEQUENCE [LARGE SCALE GENOMIC DNA]</scope>
    <source>
        <strain evidence="8 9">LX-B</strain>
    </source>
</reference>